<protein>
    <submittedName>
        <fullName evidence="1">Uncharacterized protein</fullName>
    </submittedName>
</protein>
<name>A0A7S2VQL1_9DINO</name>
<dbReference type="InterPro" id="IPR036464">
    <property type="entry name" value="Rubisco_LSMT_subst-bd_sf"/>
</dbReference>
<organism evidence="1">
    <name type="scientific">Zooxanthella nutricula</name>
    <dbReference type="NCBI Taxonomy" id="1333877"/>
    <lineage>
        <taxon>Eukaryota</taxon>
        <taxon>Sar</taxon>
        <taxon>Alveolata</taxon>
        <taxon>Dinophyceae</taxon>
        <taxon>Peridiniales</taxon>
        <taxon>Peridiniales incertae sedis</taxon>
        <taxon>Zooxanthella</taxon>
    </lineage>
</organism>
<accession>A0A7S2VQL1</accession>
<gene>
    <name evidence="1" type="ORF">BRAN1462_LOCUS61755</name>
</gene>
<dbReference type="AlphaFoldDB" id="A0A7S2VQL1"/>
<evidence type="ECO:0000313" key="1">
    <source>
        <dbReference type="EMBL" id="CAD9643933.1"/>
    </source>
</evidence>
<reference evidence="1" key="1">
    <citation type="submission" date="2021-01" db="EMBL/GenBank/DDBJ databases">
        <authorList>
            <person name="Corre E."/>
            <person name="Pelletier E."/>
            <person name="Niang G."/>
            <person name="Scheremetjew M."/>
            <person name="Finn R."/>
            <person name="Kale V."/>
            <person name="Holt S."/>
            <person name="Cochrane G."/>
            <person name="Meng A."/>
            <person name="Brown T."/>
            <person name="Cohen L."/>
        </authorList>
    </citation>
    <scope>NUCLEOTIDE SEQUENCE</scope>
    <source>
        <strain evidence="1">RCC3387</strain>
    </source>
</reference>
<sequence length="105" mass="11539">MSCDAEGDLDEEELRGGLGDVFGERRVACLRTLERLATGCRGEFATIWDEDAKMVPSLEGNRRTATLYRMEKKRVLDLAIEALHKEAELAKKGGGLPFAVTGLRG</sequence>
<dbReference type="EMBL" id="HBGW01097325">
    <property type="protein sequence ID" value="CAD9643933.1"/>
    <property type="molecule type" value="Transcribed_RNA"/>
</dbReference>
<proteinExistence type="predicted"/>
<dbReference type="SUPFAM" id="SSF81822">
    <property type="entry name" value="RuBisCo LSMT C-terminal, substrate-binding domain"/>
    <property type="match status" value="1"/>
</dbReference>
<dbReference type="Gene3D" id="3.90.1420.10">
    <property type="entry name" value="Rubisco LSMT, substrate-binding domain"/>
    <property type="match status" value="1"/>
</dbReference>